<dbReference type="PANTHER" id="PTHR23359">
    <property type="entry name" value="NUCLEOTIDE KINASE"/>
    <property type="match status" value="1"/>
</dbReference>
<evidence type="ECO:0000256" key="3">
    <source>
        <dbReference type="ARBA" id="ARBA00022741"/>
    </source>
</evidence>
<dbReference type="Gene3D" id="3.40.50.300">
    <property type="entry name" value="P-loop containing nucleotide triphosphate hydrolases"/>
    <property type="match status" value="1"/>
</dbReference>
<dbReference type="PRINTS" id="PR00094">
    <property type="entry name" value="ADENYLTKNASE"/>
</dbReference>
<comment type="similarity">
    <text evidence="5 6">Belongs to the adenylate kinase family.</text>
</comment>
<accession>K1YHA4</accession>
<dbReference type="AlphaFoldDB" id="K1YHA4"/>
<keyword evidence="5 7" id="KW-0067">ATP-binding</keyword>
<dbReference type="UniPathway" id="UPA00588">
    <property type="reaction ID" value="UER00649"/>
</dbReference>
<dbReference type="InterPro" id="IPR000850">
    <property type="entry name" value="Adenylat/UMP-CMP_kin"/>
</dbReference>
<dbReference type="InterPro" id="IPR027417">
    <property type="entry name" value="P-loop_NTPase"/>
</dbReference>
<keyword evidence="1 5" id="KW-0808">Transferase</keyword>
<dbReference type="PROSITE" id="PS00113">
    <property type="entry name" value="ADENYLATE_KINASE"/>
    <property type="match status" value="1"/>
</dbReference>
<comment type="pathway">
    <text evidence="5">Purine metabolism; AMP biosynthesis via salvage pathway; AMP from ADP: step 1/1.</text>
</comment>
<reference evidence="8" key="1">
    <citation type="journal article" date="2012" name="Science">
        <title>Fermentation, hydrogen, and sulfur metabolism in multiple uncultivated bacterial phyla.</title>
        <authorList>
            <person name="Wrighton K.C."/>
            <person name="Thomas B.C."/>
            <person name="Sharon I."/>
            <person name="Miller C.S."/>
            <person name="Castelle C.J."/>
            <person name="VerBerkmoes N.C."/>
            <person name="Wilkins M.J."/>
            <person name="Hettich R.L."/>
            <person name="Lipton M.S."/>
            <person name="Williams K.H."/>
            <person name="Long P.E."/>
            <person name="Banfield J.F."/>
        </authorList>
    </citation>
    <scope>NUCLEOTIDE SEQUENCE [LARGE SCALE GENOMIC DNA]</scope>
</reference>
<dbReference type="GO" id="GO:0005737">
    <property type="term" value="C:cytoplasm"/>
    <property type="evidence" value="ECO:0007669"/>
    <property type="project" value="UniProtKB-SubCell"/>
</dbReference>
<dbReference type="InterPro" id="IPR033690">
    <property type="entry name" value="Adenylat_kinase_CS"/>
</dbReference>
<feature type="binding site" evidence="5">
    <location>
        <position position="176"/>
    </location>
    <ligand>
        <name>ATP</name>
        <dbReference type="ChEBI" id="CHEBI:30616"/>
    </ligand>
</feature>
<comment type="function">
    <text evidence="5">Catalyzes the reversible transfer of the terminal phosphate group between ATP and AMP. Plays an important role in cellular energy homeostasis and in adenine nucleotide metabolism.</text>
</comment>
<evidence type="ECO:0000256" key="2">
    <source>
        <dbReference type="ARBA" id="ARBA00022727"/>
    </source>
</evidence>
<keyword evidence="5" id="KW-0963">Cytoplasm</keyword>
<evidence type="ECO:0000256" key="4">
    <source>
        <dbReference type="ARBA" id="ARBA00022777"/>
    </source>
</evidence>
<dbReference type="GO" id="GO:0044209">
    <property type="term" value="P:AMP salvage"/>
    <property type="evidence" value="ECO:0007669"/>
    <property type="project" value="UniProtKB-UniRule"/>
</dbReference>
<comment type="catalytic activity">
    <reaction evidence="5 7">
        <text>AMP + ATP = 2 ADP</text>
        <dbReference type="Rhea" id="RHEA:12973"/>
        <dbReference type="ChEBI" id="CHEBI:30616"/>
        <dbReference type="ChEBI" id="CHEBI:456215"/>
        <dbReference type="ChEBI" id="CHEBI:456216"/>
        <dbReference type="EC" id="2.7.4.3"/>
    </reaction>
</comment>
<feature type="binding site" evidence="5">
    <location>
        <position position="40"/>
    </location>
    <ligand>
        <name>AMP</name>
        <dbReference type="ChEBI" id="CHEBI:456215"/>
    </ligand>
</feature>
<sequence length="191" mass="21688">MNKDLIFLGIQCSGKGTQSKLLLKNMNHKYEYLEMGQLFRAIMSNDNIIGNFVKDIVNSGNLVDPFIGRDRFYTALEIANKKGLNLIIDGFPRSMSQAEFVLPKMEELKRDFVVIHLLLPKEKVIERMLKRAQIEGRTDDTIEAMNTRIETFMAETLPVIEYFKTLGKVISVDGDGTIEDVQAELISKLGL</sequence>
<dbReference type="EC" id="2.7.4.3" evidence="5 7"/>
<name>K1YHA4_9BACT</name>
<comment type="caution">
    <text evidence="5">Lacks conserved residue(s) required for the propagation of feature annotation.</text>
</comment>
<dbReference type="EMBL" id="AMFJ01036174">
    <property type="protein sequence ID" value="EKD24734.1"/>
    <property type="molecule type" value="Genomic_DNA"/>
</dbReference>
<dbReference type="CDD" id="cd01428">
    <property type="entry name" value="ADK"/>
    <property type="match status" value="1"/>
</dbReference>
<comment type="subunit">
    <text evidence="5 7">Monomer.</text>
</comment>
<evidence type="ECO:0000256" key="7">
    <source>
        <dbReference type="RuleBase" id="RU003331"/>
    </source>
</evidence>
<keyword evidence="2 5" id="KW-0545">Nucleotide biosynthesis</keyword>
<dbReference type="SUPFAM" id="SSF52540">
    <property type="entry name" value="P-loop containing nucleoside triphosphate hydrolases"/>
    <property type="match status" value="1"/>
</dbReference>
<comment type="domain">
    <text evidence="5">Consists of three domains, a large central CORE domain and two small peripheral domains, NMPbind and LID, which undergo movements during catalysis. The LID domain closes over the site of phosphoryl transfer upon ATP binding. Assembling and dissambling the active center during each catalytic cycle provides an effective means to prevent ATP hydrolysis.</text>
</comment>
<feature type="binding site" evidence="5">
    <location>
        <begin position="61"/>
        <end position="63"/>
    </location>
    <ligand>
        <name>AMP</name>
        <dbReference type="ChEBI" id="CHEBI:456215"/>
    </ligand>
</feature>
<proteinExistence type="inferred from homology"/>
<evidence type="ECO:0000256" key="5">
    <source>
        <dbReference type="HAMAP-Rule" id="MF_00235"/>
    </source>
</evidence>
<evidence type="ECO:0000256" key="6">
    <source>
        <dbReference type="RuleBase" id="RU003330"/>
    </source>
</evidence>
<feature type="binding site" evidence="5">
    <location>
        <position position="137"/>
    </location>
    <ligand>
        <name>AMP</name>
        <dbReference type="ChEBI" id="CHEBI:456215"/>
    </ligand>
</feature>
<evidence type="ECO:0000256" key="1">
    <source>
        <dbReference type="ARBA" id="ARBA00022679"/>
    </source>
</evidence>
<dbReference type="GO" id="GO:0004017">
    <property type="term" value="F:AMP kinase activity"/>
    <property type="evidence" value="ECO:0007669"/>
    <property type="project" value="UniProtKB-UniRule"/>
</dbReference>
<protein>
    <recommendedName>
        <fullName evidence="5 7">Adenylate kinase</fullName>
        <shortName evidence="5">AK</shortName>
        <ecNumber evidence="5 7">2.7.4.3</ecNumber>
    </recommendedName>
    <alternativeName>
        <fullName evidence="5">ATP-AMP transphosphorylase</fullName>
    </alternativeName>
    <alternativeName>
        <fullName evidence="5">ATP:AMP phosphotransferase</fullName>
    </alternativeName>
    <alternativeName>
        <fullName evidence="5">Adenylate monophosphate kinase</fullName>
    </alternativeName>
</protein>
<gene>
    <name evidence="5" type="primary">adk</name>
    <name evidence="8" type="ORF">ACD_80C00167G0032</name>
</gene>
<feature type="region of interest" description="NMP" evidence="5">
    <location>
        <begin position="34"/>
        <end position="63"/>
    </location>
</feature>
<organism evidence="8">
    <name type="scientific">uncultured bacterium</name>
    <name type="common">gcode 4</name>
    <dbReference type="NCBI Taxonomy" id="1234023"/>
    <lineage>
        <taxon>Bacteria</taxon>
        <taxon>environmental samples</taxon>
    </lineage>
</organism>
<comment type="subcellular location">
    <subcellularLocation>
        <location evidence="5 7">Cytoplasm</location>
    </subcellularLocation>
</comment>
<dbReference type="HAMAP" id="MF_00235">
    <property type="entry name" value="Adenylate_kinase_Adk"/>
    <property type="match status" value="1"/>
</dbReference>
<keyword evidence="3 5" id="KW-0547">Nucleotide-binding</keyword>
<comment type="caution">
    <text evidence="8">The sequence shown here is derived from an EMBL/GenBank/DDBJ whole genome shotgun (WGS) entry which is preliminary data.</text>
</comment>
<evidence type="ECO:0000313" key="8">
    <source>
        <dbReference type="EMBL" id="EKD24734.1"/>
    </source>
</evidence>
<keyword evidence="4 5" id="KW-0418">Kinase</keyword>
<dbReference type="Pfam" id="PF00406">
    <property type="entry name" value="ADK"/>
    <property type="match status" value="1"/>
</dbReference>
<dbReference type="GO" id="GO:0005524">
    <property type="term" value="F:ATP binding"/>
    <property type="evidence" value="ECO:0007669"/>
    <property type="project" value="UniProtKB-UniRule"/>
</dbReference>
<feature type="binding site" evidence="5">
    <location>
        <position position="97"/>
    </location>
    <ligand>
        <name>AMP</name>
        <dbReference type="ChEBI" id="CHEBI:456215"/>
    </ligand>
</feature>
<feature type="binding site" evidence="5">
    <location>
        <begin position="90"/>
        <end position="93"/>
    </location>
    <ligand>
        <name>AMP</name>
        <dbReference type="ChEBI" id="CHEBI:456215"/>
    </ligand>
</feature>
<feature type="binding site" evidence="5">
    <location>
        <position position="131"/>
    </location>
    <ligand>
        <name>ATP</name>
        <dbReference type="ChEBI" id="CHEBI:30616"/>
    </ligand>
</feature>
<feature type="binding site" evidence="5">
    <location>
        <position position="148"/>
    </location>
    <ligand>
        <name>AMP</name>
        <dbReference type="ChEBI" id="CHEBI:456215"/>
    </ligand>
</feature>